<dbReference type="OrthoDB" id="3218408at2"/>
<dbReference type="EMBL" id="SMZO01000055">
    <property type="protein sequence ID" value="TDL84883.1"/>
    <property type="molecule type" value="Genomic_DNA"/>
</dbReference>
<dbReference type="Gene3D" id="1.10.357.10">
    <property type="entry name" value="Tetracycline Repressor, domain 2"/>
    <property type="match status" value="1"/>
</dbReference>
<dbReference type="Proteomes" id="UP000294562">
    <property type="component" value="Unassembled WGS sequence"/>
</dbReference>
<gene>
    <name evidence="1" type="ORF">E2L05_17005</name>
</gene>
<keyword evidence="2" id="KW-1185">Reference proteome</keyword>
<dbReference type="AlphaFoldDB" id="A0A4R6ASS7"/>
<dbReference type="SUPFAM" id="SSF46689">
    <property type="entry name" value="Homeodomain-like"/>
    <property type="match status" value="1"/>
</dbReference>
<sequence>MNKIKFTEEAWLAAGFRALTTNGPTAIRAEALARSLGATKGSFYWNFDDVPSFKRAMLSLWRDGVVQEIESYVLAEPDEFKRLRVLAARAAKPAPDKFGGRRVEPAMRAWALTDPVALAVVSEVDEIRLSLVAKLLCDIGQNEPALVQLVYGAFIGLDDLASKGRVDIVIALEALLTIVTEH</sequence>
<reference evidence="1 2" key="1">
    <citation type="submission" date="2019-03" db="EMBL/GenBank/DDBJ databases">
        <title>Rhodobacteraceae bacterium SM1902, a new member of the family Rhodobacteraceae isolated from Yantai.</title>
        <authorList>
            <person name="Sun Y."/>
        </authorList>
    </citation>
    <scope>NUCLEOTIDE SEQUENCE [LARGE SCALE GENOMIC DNA]</scope>
    <source>
        <strain evidence="1 2">SM1902</strain>
    </source>
</reference>
<dbReference type="RefSeq" id="WP_133344035.1">
    <property type="nucleotide sequence ID" value="NZ_SMZO01000055.1"/>
</dbReference>
<name>A0A4R6ASS7_9RHOB</name>
<evidence type="ECO:0000313" key="2">
    <source>
        <dbReference type="Proteomes" id="UP000294562"/>
    </source>
</evidence>
<proteinExistence type="predicted"/>
<comment type="caution">
    <text evidence="1">The sequence shown here is derived from an EMBL/GenBank/DDBJ whole genome shotgun (WGS) entry which is preliminary data.</text>
</comment>
<organism evidence="1 2">
    <name type="scientific">Meridianimarinicoccus aquatilis</name>
    <dbReference type="NCBI Taxonomy" id="2552766"/>
    <lineage>
        <taxon>Bacteria</taxon>
        <taxon>Pseudomonadati</taxon>
        <taxon>Pseudomonadota</taxon>
        <taxon>Alphaproteobacteria</taxon>
        <taxon>Rhodobacterales</taxon>
        <taxon>Paracoccaceae</taxon>
        <taxon>Meridianimarinicoccus</taxon>
    </lineage>
</organism>
<dbReference type="InterPro" id="IPR009057">
    <property type="entry name" value="Homeodomain-like_sf"/>
</dbReference>
<protein>
    <submittedName>
        <fullName evidence="1">TetR/AcrR family transcriptional regulator</fullName>
    </submittedName>
</protein>
<evidence type="ECO:0000313" key="1">
    <source>
        <dbReference type="EMBL" id="TDL84883.1"/>
    </source>
</evidence>
<accession>A0A4R6ASS7</accession>